<evidence type="ECO:0000256" key="1">
    <source>
        <dbReference type="ARBA" id="ARBA00022737"/>
    </source>
</evidence>
<gene>
    <name evidence="5" type="ORF">C7M84_005453</name>
</gene>
<dbReference type="SMART" id="SM00526">
    <property type="entry name" value="H15"/>
    <property type="match status" value="1"/>
</dbReference>
<dbReference type="AlphaFoldDB" id="A0A3R7QE92"/>
<keyword evidence="2" id="KW-0238">DNA-binding</keyword>
<evidence type="ECO:0000256" key="3">
    <source>
        <dbReference type="SAM" id="MobiDB-lite"/>
    </source>
</evidence>
<dbReference type="GO" id="GO:0006334">
    <property type="term" value="P:nucleosome assembly"/>
    <property type="evidence" value="ECO:0007669"/>
    <property type="project" value="InterPro"/>
</dbReference>
<dbReference type="InterPro" id="IPR036388">
    <property type="entry name" value="WH-like_DNA-bd_sf"/>
</dbReference>
<accession>A0A3R7QE92</accession>
<evidence type="ECO:0000313" key="6">
    <source>
        <dbReference type="Proteomes" id="UP000283509"/>
    </source>
</evidence>
<dbReference type="GO" id="GO:0000786">
    <property type="term" value="C:nucleosome"/>
    <property type="evidence" value="ECO:0007669"/>
    <property type="project" value="InterPro"/>
</dbReference>
<organism evidence="5 6">
    <name type="scientific">Penaeus vannamei</name>
    <name type="common">Whiteleg shrimp</name>
    <name type="synonym">Litopenaeus vannamei</name>
    <dbReference type="NCBI Taxonomy" id="6689"/>
    <lineage>
        <taxon>Eukaryota</taxon>
        <taxon>Metazoa</taxon>
        <taxon>Ecdysozoa</taxon>
        <taxon>Arthropoda</taxon>
        <taxon>Crustacea</taxon>
        <taxon>Multicrustacea</taxon>
        <taxon>Malacostraca</taxon>
        <taxon>Eumalacostraca</taxon>
        <taxon>Eucarida</taxon>
        <taxon>Decapoda</taxon>
        <taxon>Dendrobranchiata</taxon>
        <taxon>Penaeoidea</taxon>
        <taxon>Penaeidae</taxon>
        <taxon>Penaeus</taxon>
    </lineage>
</organism>
<dbReference type="GO" id="GO:0003677">
    <property type="term" value="F:DNA binding"/>
    <property type="evidence" value="ECO:0007669"/>
    <property type="project" value="UniProtKB-KW"/>
</dbReference>
<dbReference type="InterPro" id="IPR017956">
    <property type="entry name" value="AT_hook_DNA-bd_motif"/>
</dbReference>
<dbReference type="EMBL" id="QCYY01001705">
    <property type="protein sequence ID" value="ROT75967.1"/>
    <property type="molecule type" value="Genomic_DNA"/>
</dbReference>
<dbReference type="InterPro" id="IPR005818">
    <property type="entry name" value="Histone_H1/H5_H15"/>
</dbReference>
<dbReference type="SUPFAM" id="SSF46785">
    <property type="entry name" value="Winged helix' DNA-binding domain"/>
    <property type="match status" value="1"/>
</dbReference>
<dbReference type="InterPro" id="IPR000116">
    <property type="entry name" value="HMGA"/>
</dbReference>
<feature type="compositionally biased region" description="Basic residues" evidence="3">
    <location>
        <begin position="61"/>
        <end position="71"/>
    </location>
</feature>
<dbReference type="OrthoDB" id="6372154at2759"/>
<dbReference type="PRINTS" id="PR00929">
    <property type="entry name" value="ATHOOK"/>
</dbReference>
<dbReference type="PROSITE" id="PS51504">
    <property type="entry name" value="H15"/>
    <property type="match status" value="1"/>
</dbReference>
<evidence type="ECO:0000256" key="2">
    <source>
        <dbReference type="ARBA" id="ARBA00023125"/>
    </source>
</evidence>
<dbReference type="Proteomes" id="UP000283509">
    <property type="component" value="Unassembled WGS sequence"/>
</dbReference>
<evidence type="ECO:0000313" key="5">
    <source>
        <dbReference type="EMBL" id="ROT75967.1"/>
    </source>
</evidence>
<dbReference type="InterPro" id="IPR036390">
    <property type="entry name" value="WH_DNA-bd_sf"/>
</dbReference>
<feature type="region of interest" description="Disordered" evidence="3">
    <location>
        <begin position="1"/>
        <end position="156"/>
    </location>
</feature>
<dbReference type="Gene3D" id="1.10.10.10">
    <property type="entry name" value="Winged helix-like DNA-binding domain superfamily/Winged helix DNA-binding domain"/>
    <property type="match status" value="1"/>
</dbReference>
<dbReference type="SMART" id="SM00384">
    <property type="entry name" value="AT_hook"/>
    <property type="match status" value="4"/>
</dbReference>
<feature type="compositionally biased region" description="Basic and acidic residues" evidence="3">
    <location>
        <begin position="14"/>
        <end position="30"/>
    </location>
</feature>
<feature type="compositionally biased region" description="Basic and acidic residues" evidence="3">
    <location>
        <begin position="145"/>
        <end position="156"/>
    </location>
</feature>
<proteinExistence type="predicted"/>
<feature type="compositionally biased region" description="Polar residues" evidence="3">
    <location>
        <begin position="31"/>
        <end position="56"/>
    </location>
</feature>
<keyword evidence="6" id="KW-1185">Reference proteome</keyword>
<reference evidence="5 6" key="1">
    <citation type="submission" date="2018-04" db="EMBL/GenBank/DDBJ databases">
        <authorList>
            <person name="Zhang X."/>
            <person name="Yuan J."/>
            <person name="Li F."/>
            <person name="Xiang J."/>
        </authorList>
    </citation>
    <scope>NUCLEOTIDE SEQUENCE [LARGE SCALE GENOMIC DNA]</scope>
    <source>
        <tissue evidence="5">Muscle</tissue>
    </source>
</reference>
<protein>
    <submittedName>
        <fullName evidence="5">Putative histone H1-III-like</fullName>
    </submittedName>
</protein>
<feature type="domain" description="H15" evidence="4">
    <location>
        <begin position="161"/>
        <end position="235"/>
    </location>
</feature>
<dbReference type="GO" id="GO:0006355">
    <property type="term" value="P:regulation of DNA-templated transcription"/>
    <property type="evidence" value="ECO:0007669"/>
    <property type="project" value="InterPro"/>
</dbReference>
<dbReference type="PRINTS" id="PR00930">
    <property type="entry name" value="HIGHMOBLTYIY"/>
</dbReference>
<dbReference type="Pfam" id="PF00538">
    <property type="entry name" value="Linker_histone"/>
    <property type="match status" value="1"/>
</dbReference>
<sequence>MRTHINLPKTLASQEERGRWLAGYEKDLHNRSSITPPSQAQTSDMAPISKSKTNEQVQKEQKKRGRPKGSKNKSLAMASKSKNIGEAQKNRGRPKGSKNKSLAMASKSKNIGEAQKKRGRPKGAKNKTTDTSSKIAKPKKIGKTKAVEKRGRPRTKTDAEYPVKFVDLVLRAFKALNNRKGSSLQAVKKYLKENEGIDSQKKAIYINKSVRKLTEDGTLRHRAGIGARGTFKLVSA</sequence>
<reference evidence="5 6" key="2">
    <citation type="submission" date="2019-01" db="EMBL/GenBank/DDBJ databases">
        <title>The decoding of complex shrimp genome reveals the adaptation for benthos swimmer, frequently molting mechanism and breeding impact on genome.</title>
        <authorList>
            <person name="Sun Y."/>
            <person name="Gao Y."/>
            <person name="Yu Y."/>
        </authorList>
    </citation>
    <scope>NUCLEOTIDE SEQUENCE [LARGE SCALE GENOMIC DNA]</scope>
    <source>
        <tissue evidence="5">Muscle</tissue>
    </source>
</reference>
<evidence type="ECO:0000259" key="4">
    <source>
        <dbReference type="PROSITE" id="PS51504"/>
    </source>
</evidence>
<keyword evidence="1" id="KW-0677">Repeat</keyword>
<comment type="caution">
    <text evidence="5">The sequence shown here is derived from an EMBL/GenBank/DDBJ whole genome shotgun (WGS) entry which is preliminary data.</text>
</comment>
<dbReference type="GO" id="GO:0005634">
    <property type="term" value="C:nucleus"/>
    <property type="evidence" value="ECO:0007669"/>
    <property type="project" value="InterPro"/>
</dbReference>
<name>A0A3R7QE92_PENVA</name>